<keyword evidence="5" id="KW-1185">Reference proteome</keyword>
<dbReference type="AlphaFoldDB" id="A0AAE3VBL9"/>
<evidence type="ECO:0000256" key="1">
    <source>
        <dbReference type="ARBA" id="ARBA00022737"/>
    </source>
</evidence>
<feature type="signal peptide" evidence="3">
    <location>
        <begin position="1"/>
        <end position="26"/>
    </location>
</feature>
<dbReference type="Pfam" id="PF01473">
    <property type="entry name" value="Choline_bind_1"/>
    <property type="match status" value="2"/>
</dbReference>
<dbReference type="InterPro" id="IPR018337">
    <property type="entry name" value="Cell_wall/Cho-bd_repeat"/>
</dbReference>
<feature type="region of interest" description="Disordered" evidence="2">
    <location>
        <begin position="144"/>
        <end position="180"/>
    </location>
</feature>
<dbReference type="SUPFAM" id="SSF69360">
    <property type="entry name" value="Cell wall binding repeat"/>
    <property type="match status" value="1"/>
</dbReference>
<dbReference type="EMBL" id="JAUSTO010000010">
    <property type="protein sequence ID" value="MDQ0152960.1"/>
    <property type="molecule type" value="Genomic_DNA"/>
</dbReference>
<feature type="chain" id="PRO_5042119337" evidence="3">
    <location>
        <begin position="27"/>
        <end position="263"/>
    </location>
</feature>
<dbReference type="Gene3D" id="2.10.270.10">
    <property type="entry name" value="Cholin Binding"/>
    <property type="match status" value="1"/>
</dbReference>
<reference evidence="4" key="1">
    <citation type="submission" date="2023-07" db="EMBL/GenBank/DDBJ databases">
        <title>Genomic Encyclopedia of Type Strains, Phase IV (KMG-IV): sequencing the most valuable type-strain genomes for metagenomic binning, comparative biology and taxonomic classification.</title>
        <authorList>
            <person name="Goeker M."/>
        </authorList>
    </citation>
    <scope>NUCLEOTIDE SEQUENCE</scope>
    <source>
        <strain evidence="4">DSM 19659</strain>
    </source>
</reference>
<name>A0AAE3VBL9_9FIRM</name>
<feature type="compositionally biased region" description="Low complexity" evidence="2">
    <location>
        <begin position="156"/>
        <end position="171"/>
    </location>
</feature>
<protein>
    <submittedName>
        <fullName evidence="4">Uncharacterized protein</fullName>
    </submittedName>
</protein>
<sequence length="263" mass="29176">MKKFKQLFSLLLCCLLALSMGMTALAKQKDEDEEDYSVSDVAFDVSDDRILVIWSVGDSKCSYSVQLYSSKDFKAKNKVGNTETVGYNAEQADVTEKILKKGSGTYYVVVTCKKRARGQDYASMWAKETIYSEDLSLIREKRKSEDFKNSRESEKSSASQQTGSSSAGNNSPKGPGIPAGGWQQLSDGHWIYLNADGTRRTGWYEVSGKWYCSDQEGIMLSSAWMKSESESGVWYYLGADGAMLVDATTPDGYSVDVTGKYKE</sequence>
<feature type="compositionally biased region" description="Basic and acidic residues" evidence="2">
    <location>
        <begin position="144"/>
        <end position="155"/>
    </location>
</feature>
<dbReference type="Proteomes" id="UP001241537">
    <property type="component" value="Unassembled WGS sequence"/>
</dbReference>
<organism evidence="4 5">
    <name type="scientific">Moryella indoligenes</name>
    <dbReference type="NCBI Taxonomy" id="371674"/>
    <lineage>
        <taxon>Bacteria</taxon>
        <taxon>Bacillati</taxon>
        <taxon>Bacillota</taxon>
        <taxon>Clostridia</taxon>
        <taxon>Lachnospirales</taxon>
        <taxon>Lachnospiraceae</taxon>
        <taxon>Moryella</taxon>
    </lineage>
</organism>
<dbReference type="RefSeq" id="WP_307254939.1">
    <property type="nucleotide sequence ID" value="NZ_JAUSTO010000010.1"/>
</dbReference>
<evidence type="ECO:0000256" key="2">
    <source>
        <dbReference type="SAM" id="MobiDB-lite"/>
    </source>
</evidence>
<gene>
    <name evidence="4" type="ORF">J2S20_001666</name>
</gene>
<proteinExistence type="predicted"/>
<keyword evidence="3" id="KW-0732">Signal</keyword>
<dbReference type="Pfam" id="PF19085">
    <property type="entry name" value="Choline_bind_2"/>
    <property type="match status" value="1"/>
</dbReference>
<evidence type="ECO:0000313" key="4">
    <source>
        <dbReference type="EMBL" id="MDQ0152960.1"/>
    </source>
</evidence>
<evidence type="ECO:0000256" key="3">
    <source>
        <dbReference type="SAM" id="SignalP"/>
    </source>
</evidence>
<accession>A0AAE3VBL9</accession>
<evidence type="ECO:0000313" key="5">
    <source>
        <dbReference type="Proteomes" id="UP001241537"/>
    </source>
</evidence>
<comment type="caution">
    <text evidence="4">The sequence shown here is derived from an EMBL/GenBank/DDBJ whole genome shotgun (WGS) entry which is preliminary data.</text>
</comment>
<keyword evidence="1" id="KW-0677">Repeat</keyword>